<feature type="compositionally biased region" description="Basic and acidic residues" evidence="1">
    <location>
        <begin position="110"/>
        <end position="119"/>
    </location>
</feature>
<dbReference type="GO" id="GO:0032506">
    <property type="term" value="P:cytokinetic process"/>
    <property type="evidence" value="ECO:0007669"/>
    <property type="project" value="TreeGrafter"/>
</dbReference>
<dbReference type="PANTHER" id="PTHR38687:SF1">
    <property type="entry name" value="CELL DIVISION PROTEIN DEDD"/>
    <property type="match status" value="1"/>
</dbReference>
<dbReference type="GO" id="GO:0032153">
    <property type="term" value="C:cell division site"/>
    <property type="evidence" value="ECO:0007669"/>
    <property type="project" value="TreeGrafter"/>
</dbReference>
<evidence type="ECO:0000259" key="3">
    <source>
        <dbReference type="PROSITE" id="PS51724"/>
    </source>
</evidence>
<evidence type="ECO:0000313" key="5">
    <source>
        <dbReference type="Proteomes" id="UP000614811"/>
    </source>
</evidence>
<dbReference type="GO" id="GO:0030428">
    <property type="term" value="C:cell septum"/>
    <property type="evidence" value="ECO:0007669"/>
    <property type="project" value="TreeGrafter"/>
</dbReference>
<protein>
    <recommendedName>
        <fullName evidence="3">SPOR domain-containing protein</fullName>
    </recommendedName>
</protein>
<feature type="domain" description="SPOR" evidence="3">
    <location>
        <begin position="192"/>
        <end position="273"/>
    </location>
</feature>
<keyword evidence="2" id="KW-1133">Transmembrane helix</keyword>
<dbReference type="PROSITE" id="PS51724">
    <property type="entry name" value="SPOR"/>
    <property type="match status" value="1"/>
</dbReference>
<keyword evidence="2" id="KW-0812">Transmembrane</keyword>
<feature type="region of interest" description="Disordered" evidence="1">
    <location>
        <begin position="91"/>
        <end position="160"/>
    </location>
</feature>
<name>A0A918VH26_9GAMM</name>
<dbReference type="PANTHER" id="PTHR38687">
    <property type="entry name" value="CELL DIVISION PROTEIN DEDD-RELATED"/>
    <property type="match status" value="1"/>
</dbReference>
<dbReference type="SUPFAM" id="SSF110997">
    <property type="entry name" value="Sporulation related repeat"/>
    <property type="match status" value="1"/>
</dbReference>
<proteinExistence type="predicted"/>
<gene>
    <name evidence="4" type="ORF">GCM10008090_07200</name>
</gene>
<dbReference type="Gene3D" id="3.30.70.1070">
    <property type="entry name" value="Sporulation related repeat"/>
    <property type="match status" value="1"/>
</dbReference>
<keyword evidence="5" id="KW-1185">Reference proteome</keyword>
<dbReference type="InterPro" id="IPR052521">
    <property type="entry name" value="Cell_div_SPOR-domain"/>
</dbReference>
<dbReference type="GO" id="GO:0042834">
    <property type="term" value="F:peptidoglycan binding"/>
    <property type="evidence" value="ECO:0007669"/>
    <property type="project" value="InterPro"/>
</dbReference>
<feature type="transmembrane region" description="Helical" evidence="2">
    <location>
        <begin position="21"/>
        <end position="39"/>
    </location>
</feature>
<evidence type="ECO:0000313" key="4">
    <source>
        <dbReference type="EMBL" id="GHA00754.1"/>
    </source>
</evidence>
<reference evidence="4" key="2">
    <citation type="submission" date="2020-09" db="EMBL/GenBank/DDBJ databases">
        <authorList>
            <person name="Sun Q."/>
            <person name="Kim S."/>
        </authorList>
    </citation>
    <scope>NUCLEOTIDE SEQUENCE</scope>
    <source>
        <strain evidence="4">KCTC 12711</strain>
    </source>
</reference>
<accession>A0A918VH26</accession>
<comment type="caution">
    <text evidence="4">The sequence shown here is derived from an EMBL/GenBank/DDBJ whole genome shotgun (WGS) entry which is preliminary data.</text>
</comment>
<dbReference type="AlphaFoldDB" id="A0A918VH26"/>
<dbReference type="RefSeq" id="WP_189398626.1">
    <property type="nucleotide sequence ID" value="NZ_BMXA01000001.1"/>
</dbReference>
<sequence>MSKSTTTPEEKGLEFNLKHRVTGAAVLLFFGALVIPWLLGPPSAASKAGVDEMVDEEATLASAKEIERVLLGPDAQTAEVPEETVYISKITPLDGTSQTQEDEAATTKQVDSKAEKVAELNDDASSSSSEAVTKKTPEVAKQATTKTETKPTQKPVDDAKQVAVKQGQTEQKAREKALLAALEAESKTEANKNLTVGWIVQVGLFVEKSGAQAQVNALKEKGFSAHTTVVDTNRGPKTGTRVWIGPFEKRTDAESHNQQLRAKMGKAGFIRVYP</sequence>
<dbReference type="InterPro" id="IPR007730">
    <property type="entry name" value="SPOR-like_dom"/>
</dbReference>
<keyword evidence="2" id="KW-0472">Membrane</keyword>
<dbReference type="EMBL" id="BMXA01000001">
    <property type="protein sequence ID" value="GHA00754.1"/>
    <property type="molecule type" value="Genomic_DNA"/>
</dbReference>
<dbReference type="Proteomes" id="UP000614811">
    <property type="component" value="Unassembled WGS sequence"/>
</dbReference>
<reference evidence="4" key="1">
    <citation type="journal article" date="2014" name="Int. J. Syst. Evol. Microbiol.">
        <title>Complete genome sequence of Corynebacterium casei LMG S-19264T (=DSM 44701T), isolated from a smear-ripened cheese.</title>
        <authorList>
            <consortium name="US DOE Joint Genome Institute (JGI-PGF)"/>
            <person name="Walter F."/>
            <person name="Albersmeier A."/>
            <person name="Kalinowski J."/>
            <person name="Ruckert C."/>
        </authorList>
    </citation>
    <scope>NUCLEOTIDE SEQUENCE</scope>
    <source>
        <strain evidence="4">KCTC 12711</strain>
    </source>
</reference>
<dbReference type="Pfam" id="PF05036">
    <property type="entry name" value="SPOR"/>
    <property type="match status" value="1"/>
</dbReference>
<organism evidence="4 5">
    <name type="scientific">Arenicella chitinivorans</name>
    <dbReference type="NCBI Taxonomy" id="1329800"/>
    <lineage>
        <taxon>Bacteria</taxon>
        <taxon>Pseudomonadati</taxon>
        <taxon>Pseudomonadota</taxon>
        <taxon>Gammaproteobacteria</taxon>
        <taxon>Arenicellales</taxon>
        <taxon>Arenicellaceae</taxon>
        <taxon>Arenicella</taxon>
    </lineage>
</organism>
<evidence type="ECO:0000256" key="1">
    <source>
        <dbReference type="SAM" id="MobiDB-lite"/>
    </source>
</evidence>
<dbReference type="InterPro" id="IPR036680">
    <property type="entry name" value="SPOR-like_sf"/>
</dbReference>
<feature type="compositionally biased region" description="Basic and acidic residues" evidence="1">
    <location>
        <begin position="147"/>
        <end position="160"/>
    </location>
</feature>
<evidence type="ECO:0000256" key="2">
    <source>
        <dbReference type="SAM" id="Phobius"/>
    </source>
</evidence>